<reference evidence="15" key="1">
    <citation type="submission" date="2018-06" db="EMBL/GenBank/DDBJ databases">
        <title>Genome assembly of Danube salmon.</title>
        <authorList>
            <person name="Macqueen D.J."/>
            <person name="Gundappa M.K."/>
        </authorList>
    </citation>
    <scope>NUCLEOTIDE SEQUENCE [LARGE SCALE GENOMIC DNA]</scope>
</reference>
<keyword evidence="4 11" id="KW-0863">Zinc-finger</keyword>
<evidence type="ECO:0000256" key="10">
    <source>
        <dbReference type="ARBA" id="ARBA00038390"/>
    </source>
</evidence>
<feature type="domain" description="C2H2-type" evidence="13">
    <location>
        <begin position="180"/>
        <end position="208"/>
    </location>
</feature>
<dbReference type="STRING" id="62062.ENSHHUP00000090186"/>
<comment type="similarity">
    <text evidence="10">Belongs to the Ikaros C2H2-type zinc-finger protein family.</text>
</comment>
<feature type="region of interest" description="Disordered" evidence="12">
    <location>
        <begin position="248"/>
        <end position="372"/>
    </location>
</feature>
<dbReference type="PANTHER" id="PTHR24404:SF113">
    <property type="entry name" value="C2H2-TYPE DOMAIN-CONTAINING PROTEIN"/>
    <property type="match status" value="1"/>
</dbReference>
<dbReference type="GO" id="GO:0008270">
    <property type="term" value="F:zinc ion binding"/>
    <property type="evidence" value="ECO:0007669"/>
    <property type="project" value="UniProtKB-KW"/>
</dbReference>
<dbReference type="InterPro" id="IPR013087">
    <property type="entry name" value="Znf_C2H2_type"/>
</dbReference>
<feature type="domain" description="C2H2-type" evidence="13">
    <location>
        <begin position="96"/>
        <end position="123"/>
    </location>
</feature>
<dbReference type="PANTHER" id="PTHR24404">
    <property type="entry name" value="ZINC FINGER PROTEIN"/>
    <property type="match status" value="1"/>
</dbReference>
<keyword evidence="8" id="KW-0804">Transcription</keyword>
<keyword evidence="9" id="KW-0539">Nucleus</keyword>
<comment type="subcellular location">
    <subcellularLocation>
        <location evidence="1">Nucleus</location>
    </subcellularLocation>
</comment>
<sequence length="440" mass="49078">MLSYDDEGFEQSVSPLSPLYPVNSIKVEEDSDDESVGALQPERRKGERDDREDTIEEGSGELGGRVGRGSAGSGYGELASPQPASPGPIRLPNGKLQCDVCGMNCIGPNVLMVHKRIHTGERPFQCTQCGASFTQKGNLLRHIKLHSGEKPFKCPFCNYACRRRDALSGHIRTHTVGKPYKCSNCGRSYKQQITLEEHLERCHNYLKCLQNHQVTHIDCHHPHKHKLAEIHFKLSFIDRLANTITKRKRSTPQKFLGEKHMRLNEPDITSELSPGPEKEKDGDLHSAPNSHLEGEAGAEAGKGHKDIPSGQTPALPRSRRYRRPIPNPRHSQDPDIERERGYTDTPIPTTVKGSGSPGPGSPSISGEASTQVQVVDGEGRAVRSFRCEYCRMFFLDHVMFTIHMGCHGFHQPFQCNVCGHCSQDRYQFTSHIIRGEHQVG</sequence>
<evidence type="ECO:0000313" key="14">
    <source>
        <dbReference type="Ensembl" id="ENSHHUP00000090186.1"/>
    </source>
</evidence>
<dbReference type="PROSITE" id="PS00028">
    <property type="entry name" value="ZINC_FINGER_C2H2_1"/>
    <property type="match status" value="5"/>
</dbReference>
<evidence type="ECO:0000256" key="3">
    <source>
        <dbReference type="ARBA" id="ARBA00022737"/>
    </source>
</evidence>
<dbReference type="GO" id="GO:0005634">
    <property type="term" value="C:nucleus"/>
    <property type="evidence" value="ECO:0007669"/>
    <property type="project" value="UniProtKB-SubCell"/>
</dbReference>
<reference evidence="14" key="2">
    <citation type="submission" date="2025-08" db="UniProtKB">
        <authorList>
            <consortium name="Ensembl"/>
        </authorList>
    </citation>
    <scope>IDENTIFICATION</scope>
</reference>
<evidence type="ECO:0000256" key="11">
    <source>
        <dbReference type="PROSITE-ProRule" id="PRU00042"/>
    </source>
</evidence>
<dbReference type="InterPro" id="IPR036236">
    <property type="entry name" value="Znf_C2H2_sf"/>
</dbReference>
<feature type="compositionally biased region" description="Basic and acidic residues" evidence="12">
    <location>
        <begin position="41"/>
        <end position="51"/>
    </location>
</feature>
<organism evidence="14 15">
    <name type="scientific">Hucho hucho</name>
    <name type="common">huchen</name>
    <dbReference type="NCBI Taxonomy" id="62062"/>
    <lineage>
        <taxon>Eukaryota</taxon>
        <taxon>Metazoa</taxon>
        <taxon>Chordata</taxon>
        <taxon>Craniata</taxon>
        <taxon>Vertebrata</taxon>
        <taxon>Euteleostomi</taxon>
        <taxon>Actinopterygii</taxon>
        <taxon>Neopterygii</taxon>
        <taxon>Teleostei</taxon>
        <taxon>Protacanthopterygii</taxon>
        <taxon>Salmoniformes</taxon>
        <taxon>Salmonidae</taxon>
        <taxon>Salmoninae</taxon>
        <taxon>Hucho</taxon>
    </lineage>
</organism>
<keyword evidence="5" id="KW-0862">Zinc</keyword>
<dbReference type="AlphaFoldDB" id="A0A4W5RJR2"/>
<dbReference type="GO" id="GO:0006357">
    <property type="term" value="P:regulation of transcription by RNA polymerase II"/>
    <property type="evidence" value="ECO:0007669"/>
    <property type="project" value="TreeGrafter"/>
</dbReference>
<proteinExistence type="inferred from homology"/>
<protein>
    <submittedName>
        <fullName evidence="14">IKAROS family zinc finger 4</fullName>
    </submittedName>
</protein>
<evidence type="ECO:0000256" key="9">
    <source>
        <dbReference type="ARBA" id="ARBA00023242"/>
    </source>
</evidence>
<dbReference type="Ensembl" id="ENSHHUT00000092981.1">
    <property type="protein sequence ID" value="ENSHHUP00000090186.1"/>
    <property type="gene ID" value="ENSHHUG00000052074.1"/>
</dbReference>
<evidence type="ECO:0000259" key="13">
    <source>
        <dbReference type="PROSITE" id="PS50157"/>
    </source>
</evidence>
<dbReference type="GeneTree" id="ENSGT00940000158308"/>
<dbReference type="SMART" id="SM00355">
    <property type="entry name" value="ZnF_C2H2"/>
    <property type="match status" value="6"/>
</dbReference>
<evidence type="ECO:0000256" key="1">
    <source>
        <dbReference type="ARBA" id="ARBA00004123"/>
    </source>
</evidence>
<evidence type="ECO:0000256" key="2">
    <source>
        <dbReference type="ARBA" id="ARBA00022723"/>
    </source>
</evidence>
<dbReference type="FunFam" id="3.30.160.60:FF:000080">
    <property type="entry name" value="IKAROS family zinc finger 4"/>
    <property type="match status" value="1"/>
</dbReference>
<dbReference type="InterPro" id="IPR050589">
    <property type="entry name" value="Ikaros_C2H2-ZF"/>
</dbReference>
<dbReference type="Proteomes" id="UP000314982">
    <property type="component" value="Unassembled WGS sequence"/>
</dbReference>
<keyword evidence="2" id="KW-0479">Metal-binding</keyword>
<feature type="domain" description="C2H2-type" evidence="13">
    <location>
        <begin position="124"/>
        <end position="151"/>
    </location>
</feature>
<feature type="compositionally biased region" description="Gly residues" evidence="12">
    <location>
        <begin position="60"/>
        <end position="75"/>
    </location>
</feature>
<reference evidence="14" key="3">
    <citation type="submission" date="2025-09" db="UniProtKB">
        <authorList>
            <consortium name="Ensembl"/>
        </authorList>
    </citation>
    <scope>IDENTIFICATION</scope>
</reference>
<dbReference type="Pfam" id="PF00096">
    <property type="entry name" value="zf-C2H2"/>
    <property type="match status" value="3"/>
</dbReference>
<evidence type="ECO:0000256" key="7">
    <source>
        <dbReference type="ARBA" id="ARBA00023125"/>
    </source>
</evidence>
<keyword evidence="15" id="KW-1185">Reference proteome</keyword>
<feature type="compositionally biased region" description="Basic and acidic residues" evidence="12">
    <location>
        <begin position="256"/>
        <end position="265"/>
    </location>
</feature>
<dbReference type="PROSITE" id="PS50157">
    <property type="entry name" value="ZINC_FINGER_C2H2_2"/>
    <property type="match status" value="4"/>
</dbReference>
<dbReference type="SUPFAM" id="SSF57667">
    <property type="entry name" value="beta-beta-alpha zinc fingers"/>
    <property type="match status" value="3"/>
</dbReference>
<dbReference type="Gene3D" id="3.30.160.60">
    <property type="entry name" value="Classic Zinc Finger"/>
    <property type="match status" value="5"/>
</dbReference>
<feature type="region of interest" description="Disordered" evidence="12">
    <location>
        <begin position="1"/>
        <end position="87"/>
    </location>
</feature>
<feature type="domain" description="C2H2-type" evidence="13">
    <location>
        <begin position="152"/>
        <end position="179"/>
    </location>
</feature>
<keyword evidence="7" id="KW-0238">DNA-binding</keyword>
<evidence type="ECO:0000256" key="5">
    <source>
        <dbReference type="ARBA" id="ARBA00022833"/>
    </source>
</evidence>
<evidence type="ECO:0000313" key="15">
    <source>
        <dbReference type="Proteomes" id="UP000314982"/>
    </source>
</evidence>
<feature type="compositionally biased region" description="Basic and acidic residues" evidence="12">
    <location>
        <begin position="330"/>
        <end position="342"/>
    </location>
</feature>
<keyword evidence="6" id="KW-0805">Transcription regulation</keyword>
<evidence type="ECO:0000256" key="12">
    <source>
        <dbReference type="SAM" id="MobiDB-lite"/>
    </source>
</evidence>
<dbReference type="FunFam" id="3.30.160.60:FF:000037">
    <property type="entry name" value="B-cell lymphoma/leukemia 11A isoform X1"/>
    <property type="match status" value="1"/>
</dbReference>
<accession>A0A4W5RJR2</accession>
<dbReference type="GO" id="GO:0000978">
    <property type="term" value="F:RNA polymerase II cis-regulatory region sequence-specific DNA binding"/>
    <property type="evidence" value="ECO:0007669"/>
    <property type="project" value="TreeGrafter"/>
</dbReference>
<name>A0A4W5RJR2_9TELE</name>
<keyword evidence="3" id="KW-0677">Repeat</keyword>
<dbReference type="FunFam" id="3.30.160.60:FF:000073">
    <property type="entry name" value="IKAROS family zinc finger 1"/>
    <property type="match status" value="1"/>
</dbReference>
<dbReference type="GO" id="GO:0003700">
    <property type="term" value="F:DNA-binding transcription factor activity"/>
    <property type="evidence" value="ECO:0007669"/>
    <property type="project" value="TreeGrafter"/>
</dbReference>
<evidence type="ECO:0000256" key="8">
    <source>
        <dbReference type="ARBA" id="ARBA00023163"/>
    </source>
</evidence>
<evidence type="ECO:0000256" key="4">
    <source>
        <dbReference type="ARBA" id="ARBA00022771"/>
    </source>
</evidence>
<evidence type="ECO:0000256" key="6">
    <source>
        <dbReference type="ARBA" id="ARBA00023015"/>
    </source>
</evidence>